<dbReference type="Gene3D" id="3.40.50.1820">
    <property type="entry name" value="alpha/beta hydrolase"/>
    <property type="match status" value="1"/>
</dbReference>
<dbReference type="InterPro" id="IPR018202">
    <property type="entry name" value="Ser_caboxypep_ser_AS"/>
</dbReference>
<keyword evidence="3 6" id="KW-0645">Protease</keyword>
<feature type="chain" id="PRO_5006527365" description="Carboxypeptidase" evidence="6">
    <location>
        <begin position="22"/>
        <end position="664"/>
    </location>
</feature>
<dbReference type="RefSeq" id="XP_007400946.1">
    <property type="nucleotide sequence ID" value="XM_007400884.1"/>
</dbReference>
<keyword evidence="5" id="KW-0325">Glycoprotein</keyword>
<keyword evidence="2 6" id="KW-0121">Carboxypeptidase</keyword>
<proteinExistence type="inferred from homology"/>
<evidence type="ECO:0000313" key="8">
    <source>
        <dbReference type="Proteomes" id="UP000008370"/>
    </source>
</evidence>
<keyword evidence="8" id="KW-1185">Reference proteome</keyword>
<dbReference type="PRINTS" id="PR00724">
    <property type="entry name" value="CRBOXYPTASEC"/>
</dbReference>
<organism evidence="7 8">
    <name type="scientific">Phanerochaete carnosa (strain HHB-10118-sp)</name>
    <name type="common">White-rot fungus</name>
    <name type="synonym">Peniophora carnosa</name>
    <dbReference type="NCBI Taxonomy" id="650164"/>
    <lineage>
        <taxon>Eukaryota</taxon>
        <taxon>Fungi</taxon>
        <taxon>Dikarya</taxon>
        <taxon>Basidiomycota</taxon>
        <taxon>Agaricomycotina</taxon>
        <taxon>Agaricomycetes</taxon>
        <taxon>Polyporales</taxon>
        <taxon>Phanerochaetaceae</taxon>
        <taxon>Phanerochaete</taxon>
    </lineage>
</organism>
<dbReference type="GeneID" id="18918737"/>
<dbReference type="GO" id="GO:0006508">
    <property type="term" value="P:proteolysis"/>
    <property type="evidence" value="ECO:0007669"/>
    <property type="project" value="UniProtKB-KW"/>
</dbReference>
<dbReference type="PANTHER" id="PTHR11802">
    <property type="entry name" value="SERINE PROTEASE FAMILY S10 SERINE CARBOXYPEPTIDASE"/>
    <property type="match status" value="1"/>
</dbReference>
<dbReference type="SUPFAM" id="SSF53474">
    <property type="entry name" value="alpha/beta-Hydrolases"/>
    <property type="match status" value="1"/>
</dbReference>
<evidence type="ECO:0000256" key="5">
    <source>
        <dbReference type="ARBA" id="ARBA00023180"/>
    </source>
</evidence>
<dbReference type="AlphaFoldDB" id="K5ULW4"/>
<dbReference type="OrthoDB" id="443318at2759"/>
<dbReference type="STRING" id="650164.K5ULW4"/>
<keyword evidence="4 6" id="KW-0378">Hydrolase</keyword>
<evidence type="ECO:0000256" key="2">
    <source>
        <dbReference type="ARBA" id="ARBA00022645"/>
    </source>
</evidence>
<comment type="similarity">
    <text evidence="1 6">Belongs to the peptidase S10 family.</text>
</comment>
<dbReference type="InterPro" id="IPR001563">
    <property type="entry name" value="Peptidase_S10"/>
</dbReference>
<sequence>MHANRLKRWLALSALLGAARAQPASPGLPSSFPHVYPGMPSGNFSPEWQSYFQVTQPLPNVTFPLGRNWAGNIPVDRPGHPNDTLFFWAFEKQNGSLTANASESTEPWGIWLNGGPGSSSLLGLLFENGPLHIRDDYSMFSNNFSWHQLADYVWVDQPVGTGFSTADSTGYVADEDQMGQDFMNFLANLVKVFPSLATRPLFLTGESYAGTYIPYITKTYFGMENPPVNLSRIAIGDGTLGSGAEFEELPTLTVIETYPQLIGYDQQVYAYFKEQSHLCGYDLNMTYPQNGTFPTLNPPFPNGIDTLETRRKAGKTILFKQSLKQDILERRAGVVRRSTPFDEERLAKRDQWKRDLSGRANGTIDPFYECDLYDEMIDYALNFSLPWKGNDPENGFDVYQIPDALDPEAPMDGSVFLNDNSTRAAIHAPTSKDWQESINYPFNNSNSGIDPSPEPMVFLNELATNATEHGVHVIIYSGNDDSLVSHISSEIVIQNTTFGGIQGFTQPPATPWFGDDGVFAGIAHQERNWTFILVENAGHLVAQQQPERAFVFLREFVLGNNQTGLVTNSSGGTGVSVVGGEVASLAGSVHPGQLGIYVGSGTTQSTYTYPSATIAAWNSFFATVTSQNELATASASGSSQTSGAVAQVASQWWVAAVGALLLAF</sequence>
<accession>K5ULW4</accession>
<keyword evidence="6" id="KW-0732">Signal</keyword>
<dbReference type="EMBL" id="JH930478">
    <property type="protein sequence ID" value="EKM50681.1"/>
    <property type="molecule type" value="Genomic_DNA"/>
</dbReference>
<dbReference type="EC" id="3.4.16.-" evidence="6"/>
<dbReference type="KEGG" id="pco:PHACADRAFT_264079"/>
<evidence type="ECO:0000256" key="3">
    <source>
        <dbReference type="ARBA" id="ARBA00022670"/>
    </source>
</evidence>
<dbReference type="InParanoid" id="K5ULW4"/>
<gene>
    <name evidence="7" type="ORF">PHACADRAFT_264079</name>
</gene>
<dbReference type="PROSITE" id="PS00131">
    <property type="entry name" value="CARBOXYPEPT_SER_SER"/>
    <property type="match status" value="1"/>
</dbReference>
<evidence type="ECO:0000256" key="4">
    <source>
        <dbReference type="ARBA" id="ARBA00022801"/>
    </source>
</evidence>
<dbReference type="Proteomes" id="UP000008370">
    <property type="component" value="Unassembled WGS sequence"/>
</dbReference>
<feature type="signal peptide" evidence="6">
    <location>
        <begin position="1"/>
        <end position="21"/>
    </location>
</feature>
<dbReference type="GO" id="GO:0004185">
    <property type="term" value="F:serine-type carboxypeptidase activity"/>
    <property type="evidence" value="ECO:0007669"/>
    <property type="project" value="UniProtKB-UniRule"/>
</dbReference>
<evidence type="ECO:0000313" key="7">
    <source>
        <dbReference type="EMBL" id="EKM50681.1"/>
    </source>
</evidence>
<dbReference type="HOGENOM" id="CLU_440163_0_0_1"/>
<dbReference type="Pfam" id="PF00450">
    <property type="entry name" value="Peptidase_S10"/>
    <property type="match status" value="1"/>
</dbReference>
<dbReference type="PANTHER" id="PTHR11802:SF479">
    <property type="entry name" value="CARBOXYPEPTIDASE"/>
    <property type="match status" value="1"/>
</dbReference>
<name>K5ULW4_PHACS</name>
<dbReference type="MEROPS" id="S10.A69"/>
<protein>
    <recommendedName>
        <fullName evidence="6">Carboxypeptidase</fullName>
        <ecNumber evidence="6">3.4.16.-</ecNumber>
    </recommendedName>
</protein>
<dbReference type="InterPro" id="IPR029058">
    <property type="entry name" value="AB_hydrolase_fold"/>
</dbReference>
<evidence type="ECO:0000256" key="6">
    <source>
        <dbReference type="RuleBase" id="RU361156"/>
    </source>
</evidence>
<evidence type="ECO:0000256" key="1">
    <source>
        <dbReference type="ARBA" id="ARBA00009431"/>
    </source>
</evidence>
<reference evidence="7 8" key="1">
    <citation type="journal article" date="2012" name="BMC Genomics">
        <title>Comparative genomics of the white-rot fungi, Phanerochaete carnosa and P. chrysosporium, to elucidate the genetic basis of the distinct wood types they colonize.</title>
        <authorList>
            <person name="Suzuki H."/>
            <person name="MacDonald J."/>
            <person name="Syed K."/>
            <person name="Salamov A."/>
            <person name="Hori C."/>
            <person name="Aerts A."/>
            <person name="Henrissat B."/>
            <person name="Wiebenga A."/>
            <person name="vanKuyk P.A."/>
            <person name="Barry K."/>
            <person name="Lindquist E."/>
            <person name="LaButti K."/>
            <person name="Lapidus A."/>
            <person name="Lucas S."/>
            <person name="Coutinho P."/>
            <person name="Gong Y."/>
            <person name="Samejima M."/>
            <person name="Mahadevan R."/>
            <person name="Abou-Zaid M."/>
            <person name="de Vries R.P."/>
            <person name="Igarashi K."/>
            <person name="Yadav J.S."/>
            <person name="Grigoriev I.V."/>
            <person name="Master E.R."/>
        </authorList>
    </citation>
    <scope>NUCLEOTIDE SEQUENCE [LARGE SCALE GENOMIC DNA]</scope>
    <source>
        <strain evidence="7 8">HHB-10118-sp</strain>
    </source>
</reference>